<keyword evidence="4" id="KW-1185">Reference proteome</keyword>
<dbReference type="Proteomes" id="UP000002586">
    <property type="component" value="Chromosome"/>
</dbReference>
<reference evidence="3 4" key="2">
    <citation type="journal article" date="2012" name="Int. J. Syst. Evol. Microbiol.">
        <title>Magnetococcus marinus gen. nov., sp. nov., a marine, magnetotactic bacterium that represents a novel lineage (Magnetococcaceae fam. nov.; Magnetococcales ord. nov.) at the base of the Alphaproteobacteria.</title>
        <authorList>
            <person name="Bazylinski D.A."/>
            <person name="Williams T.J."/>
            <person name="Lefevre C.T."/>
            <person name="Berg R.J."/>
            <person name="Zhang C.L."/>
            <person name="Bowser S.S."/>
            <person name="Dean A.J."/>
            <person name="Beveridge T.J."/>
        </authorList>
    </citation>
    <scope>NUCLEOTIDE SEQUENCE [LARGE SCALE GENOMIC DNA]</scope>
    <source>
        <strain evidence="4">ATCC BAA-1437 / JCM 17883 / MC-1</strain>
    </source>
</reference>
<accession>A0LC00</accession>
<dbReference type="PANTHER" id="PTHR30035">
    <property type="entry name" value="LIPOPROTEIN VACJ-RELATED"/>
    <property type="match status" value="1"/>
</dbReference>
<evidence type="ECO:0000256" key="1">
    <source>
        <dbReference type="ARBA" id="ARBA00010634"/>
    </source>
</evidence>
<dbReference type="KEGG" id="mgm:Mmc1_3002"/>
<name>A0LC00_MAGMM</name>
<dbReference type="PANTHER" id="PTHR30035:SF3">
    <property type="entry name" value="INTERMEMBRANE PHOSPHOLIPID TRANSPORT SYSTEM LIPOPROTEIN MLAA"/>
    <property type="match status" value="1"/>
</dbReference>
<keyword evidence="3" id="KW-0449">Lipoprotein</keyword>
<sequence precursor="true">MSTYKEWFGILGIVVGLMLLPHPLQAQEQLGFLDDNILAEFDEHNADLWNQGKAIEDPLEGWNRAMFAFNDKLYFWLLKPVSTGYAAIIPQAGRHAVRNFFLNLKEPIYFVNALLQGKMEQASIELTRFTVNSTVGLLGLFDIAGDYHNLVSHQDDLGQTFGSYGSGEGFYIVWPVLGASSVRDTFGLVGDAFLTPVTYIDDTWTQVGVRAVETVNRTSLGLGDYESIKTAAIDPYISVRNGYKQIRDREIKR</sequence>
<evidence type="ECO:0000313" key="4">
    <source>
        <dbReference type="Proteomes" id="UP000002586"/>
    </source>
</evidence>
<dbReference type="AlphaFoldDB" id="A0LC00"/>
<dbReference type="EMBL" id="CP000471">
    <property type="protein sequence ID" value="ABK45493.1"/>
    <property type="molecule type" value="Genomic_DNA"/>
</dbReference>
<dbReference type="PRINTS" id="PR01805">
    <property type="entry name" value="VACJLIPOPROT"/>
</dbReference>
<dbReference type="HOGENOM" id="CLU_059326_2_1_5"/>
<dbReference type="RefSeq" id="WP_011714557.1">
    <property type="nucleotide sequence ID" value="NC_008576.1"/>
</dbReference>
<organism evidence="3 4">
    <name type="scientific">Magnetococcus marinus (strain ATCC BAA-1437 / JCM 17883 / MC-1)</name>
    <dbReference type="NCBI Taxonomy" id="156889"/>
    <lineage>
        <taxon>Bacteria</taxon>
        <taxon>Pseudomonadati</taxon>
        <taxon>Pseudomonadota</taxon>
        <taxon>Magnetococcia</taxon>
        <taxon>Magnetococcales</taxon>
        <taxon>Magnetococcaceae</taxon>
        <taxon>Magnetococcus</taxon>
    </lineage>
</organism>
<dbReference type="GO" id="GO:0120010">
    <property type="term" value="P:intermembrane phospholipid transfer"/>
    <property type="evidence" value="ECO:0007669"/>
    <property type="project" value="TreeGrafter"/>
</dbReference>
<evidence type="ECO:0000313" key="3">
    <source>
        <dbReference type="EMBL" id="ABK45493.1"/>
    </source>
</evidence>
<reference evidence="4" key="1">
    <citation type="journal article" date="2009" name="Appl. Environ. Microbiol.">
        <title>Complete genome sequence of the chemolithoautotrophic marine magnetotactic coccus strain MC-1.</title>
        <authorList>
            <person name="Schubbe S."/>
            <person name="Williams T.J."/>
            <person name="Xie G."/>
            <person name="Kiss H.E."/>
            <person name="Brettin T.S."/>
            <person name="Martinez D."/>
            <person name="Ross C.A."/>
            <person name="Schuler D."/>
            <person name="Cox B.L."/>
            <person name="Nealson K.H."/>
            <person name="Bazylinski D.A."/>
        </authorList>
    </citation>
    <scope>NUCLEOTIDE SEQUENCE [LARGE SCALE GENOMIC DNA]</scope>
    <source>
        <strain evidence="4">ATCC BAA-1437 / JCM 17883 / MC-1</strain>
    </source>
</reference>
<dbReference type="OrthoDB" id="9785326at2"/>
<protein>
    <submittedName>
        <fullName evidence="3">VacJ family lipoprotein</fullName>
    </submittedName>
</protein>
<dbReference type="GO" id="GO:0016020">
    <property type="term" value="C:membrane"/>
    <property type="evidence" value="ECO:0007669"/>
    <property type="project" value="InterPro"/>
</dbReference>
<dbReference type="eggNOG" id="COG2853">
    <property type="taxonomic scope" value="Bacteria"/>
</dbReference>
<evidence type="ECO:0000256" key="2">
    <source>
        <dbReference type="ARBA" id="ARBA00022729"/>
    </source>
</evidence>
<proteinExistence type="inferred from homology"/>
<dbReference type="STRING" id="156889.Mmc1_3002"/>
<dbReference type="InterPro" id="IPR007428">
    <property type="entry name" value="MlaA"/>
</dbReference>
<comment type="similarity">
    <text evidence="1">Belongs to the MlaA family.</text>
</comment>
<keyword evidence="2" id="KW-0732">Signal</keyword>
<gene>
    <name evidence="3" type="ordered locus">Mmc1_3002</name>
</gene>
<dbReference type="Pfam" id="PF04333">
    <property type="entry name" value="MlaA"/>
    <property type="match status" value="1"/>
</dbReference>